<evidence type="ECO:0000256" key="10">
    <source>
        <dbReference type="SAM" id="Phobius"/>
    </source>
</evidence>
<dbReference type="PANTHER" id="PTHR22950">
    <property type="entry name" value="AMINO ACID TRANSPORTER"/>
    <property type="match status" value="1"/>
</dbReference>
<dbReference type="PANTHER" id="PTHR22950:SF678">
    <property type="entry name" value="VACUOLAR AMINO ACID TRANSPORTER 5-RELATED"/>
    <property type="match status" value="1"/>
</dbReference>
<dbReference type="Proteomes" id="UP000310066">
    <property type="component" value="Unassembled WGS sequence"/>
</dbReference>
<evidence type="ECO:0000256" key="2">
    <source>
        <dbReference type="ARBA" id="ARBA00008066"/>
    </source>
</evidence>
<dbReference type="OrthoDB" id="438545at2759"/>
<name>A0A4V5N9M2_9PEZI</name>
<evidence type="ECO:0000256" key="8">
    <source>
        <dbReference type="ARBA" id="ARBA00023136"/>
    </source>
</evidence>
<dbReference type="AlphaFoldDB" id="A0A4V5N9M2"/>
<feature type="compositionally biased region" description="Basic and acidic residues" evidence="9">
    <location>
        <begin position="356"/>
        <end position="378"/>
    </location>
</feature>
<keyword evidence="3" id="KW-0813">Transport</keyword>
<keyword evidence="4" id="KW-0926">Vacuole</keyword>
<dbReference type="GO" id="GO:0061459">
    <property type="term" value="F:L-arginine transmembrane transporter activity"/>
    <property type="evidence" value="ECO:0007669"/>
    <property type="project" value="TreeGrafter"/>
</dbReference>
<feature type="domain" description="Amino acid transporter transmembrane" evidence="11">
    <location>
        <begin position="1"/>
        <end position="200"/>
    </location>
</feature>
<keyword evidence="8 10" id="KW-0472">Membrane</keyword>
<organism evidence="12 13">
    <name type="scientific">Friedmanniomyces endolithicus</name>
    <dbReference type="NCBI Taxonomy" id="329885"/>
    <lineage>
        <taxon>Eukaryota</taxon>
        <taxon>Fungi</taxon>
        <taxon>Dikarya</taxon>
        <taxon>Ascomycota</taxon>
        <taxon>Pezizomycotina</taxon>
        <taxon>Dothideomycetes</taxon>
        <taxon>Dothideomycetidae</taxon>
        <taxon>Mycosphaerellales</taxon>
        <taxon>Teratosphaeriaceae</taxon>
        <taxon>Friedmanniomyces</taxon>
    </lineage>
</organism>
<feature type="compositionally biased region" description="Polar residues" evidence="9">
    <location>
        <begin position="111"/>
        <end position="125"/>
    </location>
</feature>
<dbReference type="Pfam" id="PF01490">
    <property type="entry name" value="Aa_trans"/>
    <property type="match status" value="1"/>
</dbReference>
<evidence type="ECO:0000256" key="1">
    <source>
        <dbReference type="ARBA" id="ARBA00004128"/>
    </source>
</evidence>
<comment type="similarity">
    <text evidence="2">Belongs to the amino acid/polyamine transporter 2 family.</text>
</comment>
<dbReference type="GO" id="GO:0005290">
    <property type="term" value="F:L-histidine transmembrane transporter activity"/>
    <property type="evidence" value="ECO:0007669"/>
    <property type="project" value="TreeGrafter"/>
</dbReference>
<feature type="region of interest" description="Disordered" evidence="9">
    <location>
        <begin position="194"/>
        <end position="235"/>
    </location>
</feature>
<dbReference type="GO" id="GO:0000329">
    <property type="term" value="C:fungal-type vacuole membrane"/>
    <property type="evidence" value="ECO:0007669"/>
    <property type="project" value="TreeGrafter"/>
</dbReference>
<evidence type="ECO:0000256" key="3">
    <source>
        <dbReference type="ARBA" id="ARBA00022448"/>
    </source>
</evidence>
<dbReference type="GO" id="GO:0015189">
    <property type="term" value="F:L-lysine transmembrane transporter activity"/>
    <property type="evidence" value="ECO:0007669"/>
    <property type="project" value="TreeGrafter"/>
</dbReference>
<dbReference type="GO" id="GO:0005313">
    <property type="term" value="F:L-glutamate transmembrane transporter activity"/>
    <property type="evidence" value="ECO:0007669"/>
    <property type="project" value="TreeGrafter"/>
</dbReference>
<evidence type="ECO:0000256" key="6">
    <source>
        <dbReference type="ARBA" id="ARBA00022970"/>
    </source>
</evidence>
<dbReference type="GO" id="GO:0015194">
    <property type="term" value="F:L-serine transmembrane transporter activity"/>
    <property type="evidence" value="ECO:0007669"/>
    <property type="project" value="TreeGrafter"/>
</dbReference>
<evidence type="ECO:0000256" key="9">
    <source>
        <dbReference type="SAM" id="MobiDB-lite"/>
    </source>
</evidence>
<gene>
    <name evidence="12" type="ORF">B0A54_02727</name>
</gene>
<feature type="region of interest" description="Disordered" evidence="9">
    <location>
        <begin position="93"/>
        <end position="131"/>
    </location>
</feature>
<evidence type="ECO:0000259" key="11">
    <source>
        <dbReference type="Pfam" id="PF01490"/>
    </source>
</evidence>
<dbReference type="GO" id="GO:0005302">
    <property type="term" value="F:L-tyrosine transmembrane transporter activity"/>
    <property type="evidence" value="ECO:0007669"/>
    <property type="project" value="TreeGrafter"/>
</dbReference>
<evidence type="ECO:0000313" key="13">
    <source>
        <dbReference type="Proteomes" id="UP000310066"/>
    </source>
</evidence>
<dbReference type="InterPro" id="IPR013057">
    <property type="entry name" value="AA_transpt_TM"/>
</dbReference>
<keyword evidence="7 10" id="KW-1133">Transmembrane helix</keyword>
<keyword evidence="6" id="KW-0029">Amino-acid transport</keyword>
<dbReference type="EMBL" id="NAJP01000006">
    <property type="protein sequence ID" value="TKA47249.1"/>
    <property type="molecule type" value="Genomic_DNA"/>
</dbReference>
<feature type="transmembrane region" description="Helical" evidence="10">
    <location>
        <begin position="54"/>
        <end position="75"/>
    </location>
</feature>
<evidence type="ECO:0000256" key="4">
    <source>
        <dbReference type="ARBA" id="ARBA00022554"/>
    </source>
</evidence>
<feature type="transmembrane region" description="Helical" evidence="10">
    <location>
        <begin position="165"/>
        <end position="187"/>
    </location>
</feature>
<protein>
    <recommendedName>
        <fullName evidence="11">Amino acid transporter transmembrane domain-containing protein</fullName>
    </recommendedName>
</protein>
<sequence>MFSILNEIGDNRPFRTSSVVGASIGSAASIYILVAITGYLSFGDNIMGNIVAQYTPSVLSTIGRAAIVVLVMFSYPLQVHPCRASVDAVSKWRPQTKQSKRDGRSEEFTPASGSPSRSSLLNGTQKVPLRPKPDDMGELRFAIITTAIIILSYIVAMTVSSLDKVLAYVGSTGSTAISFILPGLFYYKISSPDSPHHQRLLKDEDDEEYDGSSGEDSSPVSPVDGFAAGGSWREARSSKMKGRQWRRAMLRRLSLALAVYGLAVMVRGASEHALQPRASLLPYDSLPIHFSIVFPTQSLVQEPKGDPQYAAVRATMEVAPSNGPVAVPRDSEGLQAYNDSRPIQAYSDNRPTQAYEDARPTHAYDDVRPAQSYEDKRPIQAYSDENPSVRGYAKSPHATQPGYQAVGVDEDSTHKRLCGLRPVTFWLSAALVFAMVALGAIAGGLGSGMKSANDRAIYW</sequence>
<feature type="region of interest" description="Disordered" evidence="9">
    <location>
        <begin position="341"/>
        <end position="404"/>
    </location>
</feature>
<feature type="transmembrane region" description="Helical" evidence="10">
    <location>
        <begin position="139"/>
        <end position="159"/>
    </location>
</feature>
<evidence type="ECO:0000256" key="5">
    <source>
        <dbReference type="ARBA" id="ARBA00022692"/>
    </source>
</evidence>
<feature type="transmembrane region" description="Helical" evidence="10">
    <location>
        <begin position="425"/>
        <end position="445"/>
    </location>
</feature>
<accession>A0A4V5N9M2</accession>
<evidence type="ECO:0000256" key="7">
    <source>
        <dbReference type="ARBA" id="ARBA00022989"/>
    </source>
</evidence>
<feature type="transmembrane region" description="Helical" evidence="10">
    <location>
        <begin position="20"/>
        <end position="42"/>
    </location>
</feature>
<proteinExistence type="inferred from homology"/>
<comment type="subcellular location">
    <subcellularLocation>
        <location evidence="1">Vacuole membrane</location>
        <topology evidence="1">Multi-pass membrane protein</topology>
    </subcellularLocation>
</comment>
<reference evidence="12 13" key="1">
    <citation type="submission" date="2017-03" db="EMBL/GenBank/DDBJ databases">
        <title>Genomes of endolithic fungi from Antarctica.</title>
        <authorList>
            <person name="Coleine C."/>
            <person name="Masonjones S."/>
            <person name="Stajich J.E."/>
        </authorList>
    </citation>
    <scope>NUCLEOTIDE SEQUENCE [LARGE SCALE GENOMIC DNA]</scope>
    <source>
        <strain evidence="12 13">CCFEE 5311</strain>
    </source>
</reference>
<evidence type="ECO:0000313" key="12">
    <source>
        <dbReference type="EMBL" id="TKA47249.1"/>
    </source>
</evidence>
<comment type="caution">
    <text evidence="12">The sequence shown here is derived from an EMBL/GenBank/DDBJ whole genome shotgun (WGS) entry which is preliminary data.</text>
</comment>
<dbReference type="STRING" id="329885.A0A4V5N9M2"/>
<feature type="transmembrane region" description="Helical" evidence="10">
    <location>
        <begin position="249"/>
        <end position="269"/>
    </location>
</feature>
<keyword evidence="5 10" id="KW-0812">Transmembrane</keyword>